<accession>A0ABN7UP24</accession>
<dbReference type="Gene3D" id="1.10.510.10">
    <property type="entry name" value="Transferase(Phosphotransferase) domain 1"/>
    <property type="match status" value="1"/>
</dbReference>
<organism evidence="2 3">
    <name type="scientific">Gigaspora margarita</name>
    <dbReference type="NCBI Taxonomy" id="4874"/>
    <lineage>
        <taxon>Eukaryota</taxon>
        <taxon>Fungi</taxon>
        <taxon>Fungi incertae sedis</taxon>
        <taxon>Mucoromycota</taxon>
        <taxon>Glomeromycotina</taxon>
        <taxon>Glomeromycetes</taxon>
        <taxon>Diversisporales</taxon>
        <taxon>Gigasporaceae</taxon>
        <taxon>Gigaspora</taxon>
    </lineage>
</organism>
<reference evidence="2 3" key="1">
    <citation type="submission" date="2021-06" db="EMBL/GenBank/DDBJ databases">
        <authorList>
            <person name="Kallberg Y."/>
            <person name="Tangrot J."/>
            <person name="Rosling A."/>
        </authorList>
    </citation>
    <scope>NUCLEOTIDE SEQUENCE [LARGE SCALE GENOMIC DNA]</scope>
    <source>
        <strain evidence="2 3">120-4 pot B 10/14</strain>
    </source>
</reference>
<dbReference type="Proteomes" id="UP000789901">
    <property type="component" value="Unassembled WGS sequence"/>
</dbReference>
<gene>
    <name evidence="2" type="ORF">GMARGA_LOCUS8984</name>
</gene>
<proteinExistence type="predicted"/>
<dbReference type="SUPFAM" id="SSF56112">
    <property type="entry name" value="Protein kinase-like (PK-like)"/>
    <property type="match status" value="1"/>
</dbReference>
<dbReference type="EMBL" id="CAJVQB010004726">
    <property type="protein sequence ID" value="CAG8643761.1"/>
    <property type="molecule type" value="Genomic_DNA"/>
</dbReference>
<evidence type="ECO:0000313" key="3">
    <source>
        <dbReference type="Proteomes" id="UP000789901"/>
    </source>
</evidence>
<sequence>MSTSNESHNITDWLVKALEKFQIKNYSAAELENFILEMLGDDDSIDMREKIRLANDIRQISSQMTKSTANVNCSYCEEMTLSIDYCEECMRNFLKKEWTSWTSGNKLLDQLIKDFQILHPTPYNVVEWIPYEKLTNIELMTINDAVSIYKADWPSGQWKIWNQKFQRHFRFIESGQPTAVTLKMYNDHEKFFDEETTTLEEIHKKGYMHKNLHSGNILTDGYQFVITGWSDQEFDDYRQIDICNGLRPEVILGTPAPYEKIMCQCWDADPSRRPTADKVSKIMLHMHRNYIKLEECLEGFEEPGFEILPPPKPHPMAFPFERIIERGYLPKPQNAAPNQNFHTRNSNIGIDHSTCMLDESSWIPPRPAAHDRPTLYLSDLVKENILRSSSKSNFQGSKEKEASLTLNSTTAQKFLKSKNEHFESNSTPLDLNNNGLLSEKDKPSDISNQLDKLDSEVVKSKIGISFRDSSNLLPDDSEISEIIIDLIMDEKKTNKTKDHKENDFKSTNHEANYSKFLEFKFKDPDLDFFIITNNQDGIEKLNFELEYPISKDKSDKNPFPMPPNSLDLLWNFLENEKTHDVDDDFIVETDQYIVKISCDSKQKNIMKIKADEYKALRLQTDTFLKLKKETYMLLGIYCEFSKCEQIFGIPKD</sequence>
<evidence type="ECO:0000313" key="2">
    <source>
        <dbReference type="EMBL" id="CAG8643761.1"/>
    </source>
</evidence>
<protein>
    <submittedName>
        <fullName evidence="2">4720_t:CDS:1</fullName>
    </submittedName>
</protein>
<feature type="region of interest" description="Disordered" evidence="1">
    <location>
        <begin position="418"/>
        <end position="448"/>
    </location>
</feature>
<feature type="compositionally biased region" description="Polar residues" evidence="1">
    <location>
        <begin position="424"/>
        <end position="436"/>
    </location>
</feature>
<name>A0ABN7UP24_GIGMA</name>
<evidence type="ECO:0000256" key="1">
    <source>
        <dbReference type="SAM" id="MobiDB-lite"/>
    </source>
</evidence>
<comment type="caution">
    <text evidence="2">The sequence shown here is derived from an EMBL/GenBank/DDBJ whole genome shotgun (WGS) entry which is preliminary data.</text>
</comment>
<dbReference type="InterPro" id="IPR011009">
    <property type="entry name" value="Kinase-like_dom_sf"/>
</dbReference>
<keyword evidence="3" id="KW-1185">Reference proteome</keyword>